<feature type="coiled-coil region" evidence="1">
    <location>
        <begin position="120"/>
        <end position="147"/>
    </location>
</feature>
<proteinExistence type="predicted"/>
<evidence type="ECO:0000313" key="2">
    <source>
        <dbReference type="EMBL" id="ORY06708.1"/>
    </source>
</evidence>
<protein>
    <submittedName>
        <fullName evidence="2">Uncharacterized protein</fullName>
    </submittedName>
</protein>
<dbReference type="EMBL" id="MCFE01000014">
    <property type="protein sequence ID" value="ORY06708.1"/>
    <property type="molecule type" value="Genomic_DNA"/>
</dbReference>
<keyword evidence="3" id="KW-1185">Reference proteome</keyword>
<dbReference type="Proteomes" id="UP000193498">
    <property type="component" value="Unassembled WGS sequence"/>
</dbReference>
<gene>
    <name evidence="2" type="ORF">K493DRAFT_344354</name>
</gene>
<name>A0A1Y1Z8X9_9FUNG</name>
<organism evidence="2 3">
    <name type="scientific">Basidiobolus meristosporus CBS 931.73</name>
    <dbReference type="NCBI Taxonomy" id="1314790"/>
    <lineage>
        <taxon>Eukaryota</taxon>
        <taxon>Fungi</taxon>
        <taxon>Fungi incertae sedis</taxon>
        <taxon>Zoopagomycota</taxon>
        <taxon>Entomophthoromycotina</taxon>
        <taxon>Basidiobolomycetes</taxon>
        <taxon>Basidiobolales</taxon>
        <taxon>Basidiobolaceae</taxon>
        <taxon>Basidiobolus</taxon>
    </lineage>
</organism>
<keyword evidence="1" id="KW-0175">Coiled coil</keyword>
<sequence>MSAKESNQELGKDIDNFDSIVALGAQLEYQKNASKAELNSLREILNNESTALLKLHQQNIDKIIARFRDLDSSSIQGLYMSLKKLREAPAQCIERFSEAIKEEHKAGSQPLEDLLNTSETDLLLQEIQACEKAIDRLKKEILNAEQERCGAASGVKPFIHIFIPYEGAYGQMHVPPIGPSTATAHPHIDPNQITLCTPEEALS</sequence>
<dbReference type="AlphaFoldDB" id="A0A1Y1Z8X9"/>
<accession>A0A1Y1Z8X9</accession>
<dbReference type="InParanoid" id="A0A1Y1Z8X9"/>
<reference evidence="2 3" key="1">
    <citation type="submission" date="2016-07" db="EMBL/GenBank/DDBJ databases">
        <title>Pervasive Adenine N6-methylation of Active Genes in Fungi.</title>
        <authorList>
            <consortium name="DOE Joint Genome Institute"/>
            <person name="Mondo S.J."/>
            <person name="Dannebaum R.O."/>
            <person name="Kuo R.C."/>
            <person name="Labutti K."/>
            <person name="Haridas S."/>
            <person name="Kuo A."/>
            <person name="Salamov A."/>
            <person name="Ahrendt S.R."/>
            <person name="Lipzen A."/>
            <person name="Sullivan W."/>
            <person name="Andreopoulos W.B."/>
            <person name="Clum A."/>
            <person name="Lindquist E."/>
            <person name="Daum C."/>
            <person name="Ramamoorthy G.K."/>
            <person name="Gryganskyi A."/>
            <person name="Culley D."/>
            <person name="Magnuson J.K."/>
            <person name="James T.Y."/>
            <person name="O'Malley M.A."/>
            <person name="Stajich J.E."/>
            <person name="Spatafora J.W."/>
            <person name="Visel A."/>
            <person name="Grigoriev I.V."/>
        </authorList>
    </citation>
    <scope>NUCLEOTIDE SEQUENCE [LARGE SCALE GENOMIC DNA]</scope>
    <source>
        <strain evidence="2 3">CBS 931.73</strain>
    </source>
</reference>
<comment type="caution">
    <text evidence="2">The sequence shown here is derived from an EMBL/GenBank/DDBJ whole genome shotgun (WGS) entry which is preliminary data.</text>
</comment>
<evidence type="ECO:0000313" key="3">
    <source>
        <dbReference type="Proteomes" id="UP000193498"/>
    </source>
</evidence>
<evidence type="ECO:0000256" key="1">
    <source>
        <dbReference type="SAM" id="Coils"/>
    </source>
</evidence>